<gene>
    <name evidence="2" type="ORF">P7K49_019487</name>
</gene>
<protein>
    <submittedName>
        <fullName evidence="2">Uncharacterized protein</fullName>
    </submittedName>
</protein>
<proteinExistence type="predicted"/>
<evidence type="ECO:0000313" key="2">
    <source>
        <dbReference type="EMBL" id="KAK2101821.1"/>
    </source>
</evidence>
<dbReference type="Proteomes" id="UP001266305">
    <property type="component" value="Unassembled WGS sequence"/>
</dbReference>
<accession>A0ABQ9UXT6</accession>
<reference evidence="2 3" key="1">
    <citation type="submission" date="2023-05" db="EMBL/GenBank/DDBJ databases">
        <title>B98-5 Cell Line De Novo Hybrid Assembly: An Optical Mapping Approach.</title>
        <authorList>
            <person name="Kananen K."/>
            <person name="Auerbach J.A."/>
            <person name="Kautto E."/>
            <person name="Blachly J.S."/>
        </authorList>
    </citation>
    <scope>NUCLEOTIDE SEQUENCE [LARGE SCALE GENOMIC DNA]</scope>
    <source>
        <strain evidence="2">B95-8</strain>
        <tissue evidence="2">Cell line</tissue>
    </source>
</reference>
<organism evidence="2 3">
    <name type="scientific">Saguinus oedipus</name>
    <name type="common">Cotton-top tamarin</name>
    <name type="synonym">Oedipomidas oedipus</name>
    <dbReference type="NCBI Taxonomy" id="9490"/>
    <lineage>
        <taxon>Eukaryota</taxon>
        <taxon>Metazoa</taxon>
        <taxon>Chordata</taxon>
        <taxon>Craniata</taxon>
        <taxon>Vertebrata</taxon>
        <taxon>Euteleostomi</taxon>
        <taxon>Mammalia</taxon>
        <taxon>Eutheria</taxon>
        <taxon>Euarchontoglires</taxon>
        <taxon>Primates</taxon>
        <taxon>Haplorrhini</taxon>
        <taxon>Platyrrhini</taxon>
        <taxon>Cebidae</taxon>
        <taxon>Callitrichinae</taxon>
        <taxon>Saguinus</taxon>
    </lineage>
</organism>
<sequence length="155" mass="17356">MVQASIDKKTEIIGSLGIIKADTFNLEYTFISSTDPAMGKGIIVSTKNADQRHVNKSAKDEHIGKMKEIRGPGYLNDHDAVTKAIQEARQMKEQLRREQQVLDGKVAVVNSLGLNNCRTEKKIRVRLIVYSNSVIFYRTALLQISVVDEKVTPQV</sequence>
<feature type="coiled-coil region" evidence="1">
    <location>
        <begin position="78"/>
        <end position="105"/>
    </location>
</feature>
<dbReference type="EMBL" id="JASSZA010000009">
    <property type="protein sequence ID" value="KAK2101821.1"/>
    <property type="molecule type" value="Genomic_DNA"/>
</dbReference>
<comment type="caution">
    <text evidence="2">The sequence shown here is derived from an EMBL/GenBank/DDBJ whole genome shotgun (WGS) entry which is preliminary data.</text>
</comment>
<keyword evidence="3" id="KW-1185">Reference proteome</keyword>
<evidence type="ECO:0000313" key="3">
    <source>
        <dbReference type="Proteomes" id="UP001266305"/>
    </source>
</evidence>
<name>A0ABQ9UXT6_SAGOE</name>
<keyword evidence="1" id="KW-0175">Coiled coil</keyword>
<evidence type="ECO:0000256" key="1">
    <source>
        <dbReference type="SAM" id="Coils"/>
    </source>
</evidence>